<sequence length="408" mass="44496">MNDEHNHPSLCWMLLAPLCTCFVRSDDPEREPLFPPPTTILTQPSAQPNPRARPKLPNLLSFTTSSRSRSRSTSQHPSVDSSPVRTTGPLSGGFGSEREGTESSRKREEAGRKMDSISKAFAGRMQPLEPSLPSTPSTARGLRPLSSALSLSQQLRQPPSPLSPLSPRPTHPTRSQNTSVPNNRPSPYEPSPYGATIPHRPSAPNLGRSISEPRYLADLAATVKVDFAETQIPKYGRLIVDRLSRAGVDPSSLPRGDRPFGKGKGRMRSATTVERLTSPWEASRGRDREPSMPTMVREPSFGGSNPSPTKTHHSGASLGTRSKRAGGERSLGERSLSRDDSLNLSLESRSRQASPVTSARDHPEGEEYFPEGGEEGEGVVRRDLGLSVLSQKQQKRRPKSKGKKRVSS</sequence>
<proteinExistence type="predicted"/>
<name>A0A1E3HLF1_9TREE</name>
<feature type="compositionally biased region" description="Polar residues" evidence="1">
    <location>
        <begin position="39"/>
        <end position="48"/>
    </location>
</feature>
<organism evidence="3 4">
    <name type="scientific">Cryptococcus amylolentus CBS 6039</name>
    <dbReference type="NCBI Taxonomy" id="1295533"/>
    <lineage>
        <taxon>Eukaryota</taxon>
        <taxon>Fungi</taxon>
        <taxon>Dikarya</taxon>
        <taxon>Basidiomycota</taxon>
        <taxon>Agaricomycotina</taxon>
        <taxon>Tremellomycetes</taxon>
        <taxon>Tremellales</taxon>
        <taxon>Cryptococcaceae</taxon>
        <taxon>Cryptococcus</taxon>
    </lineage>
</organism>
<protein>
    <submittedName>
        <fullName evidence="3">Uncharacterized protein</fullName>
    </submittedName>
</protein>
<keyword evidence="4" id="KW-1185">Reference proteome</keyword>
<feature type="compositionally biased region" description="Low complexity" evidence="1">
    <location>
        <begin position="127"/>
        <end position="157"/>
    </location>
</feature>
<feature type="region of interest" description="Disordered" evidence="1">
    <location>
        <begin position="29"/>
        <end position="209"/>
    </location>
</feature>
<dbReference type="AlphaFoldDB" id="A0A1E3HLF1"/>
<reference evidence="3 4" key="1">
    <citation type="submission" date="2016-06" db="EMBL/GenBank/DDBJ databases">
        <title>Evolution of pathogenesis and genome organization in the Tremellales.</title>
        <authorList>
            <person name="Cuomo C."/>
            <person name="Litvintseva A."/>
            <person name="Heitman J."/>
            <person name="Chen Y."/>
            <person name="Sun S."/>
            <person name="Springer D."/>
            <person name="Dromer F."/>
            <person name="Young S."/>
            <person name="Zeng Q."/>
            <person name="Chapman S."/>
            <person name="Gujja S."/>
            <person name="Saif S."/>
            <person name="Birren B."/>
        </authorList>
    </citation>
    <scope>NUCLEOTIDE SEQUENCE [LARGE SCALE GENOMIC DNA]</scope>
    <source>
        <strain evidence="3 4">CBS 6039</strain>
    </source>
</reference>
<dbReference type="GeneID" id="30156991"/>
<feature type="signal peptide" evidence="2">
    <location>
        <begin position="1"/>
        <end position="25"/>
    </location>
</feature>
<feature type="chain" id="PRO_5009129217" evidence="2">
    <location>
        <begin position="26"/>
        <end position="408"/>
    </location>
</feature>
<evidence type="ECO:0000256" key="2">
    <source>
        <dbReference type="SAM" id="SignalP"/>
    </source>
</evidence>
<dbReference type="OrthoDB" id="2573753at2759"/>
<evidence type="ECO:0000313" key="4">
    <source>
        <dbReference type="Proteomes" id="UP000094065"/>
    </source>
</evidence>
<accession>A0A1E3HLF1</accession>
<evidence type="ECO:0000313" key="3">
    <source>
        <dbReference type="EMBL" id="ODN77154.1"/>
    </source>
</evidence>
<dbReference type="EMBL" id="AWGJ01000008">
    <property type="protein sequence ID" value="ODN77154.1"/>
    <property type="molecule type" value="Genomic_DNA"/>
</dbReference>
<feature type="compositionally biased region" description="Pro residues" evidence="1">
    <location>
        <begin position="158"/>
        <end position="170"/>
    </location>
</feature>
<feature type="compositionally biased region" description="Polar residues" evidence="1">
    <location>
        <begin position="172"/>
        <end position="185"/>
    </location>
</feature>
<feature type="compositionally biased region" description="Basic and acidic residues" evidence="1">
    <location>
        <begin position="325"/>
        <end position="341"/>
    </location>
</feature>
<comment type="caution">
    <text evidence="3">The sequence shown here is derived from an EMBL/GenBank/DDBJ whole genome shotgun (WGS) entry which is preliminary data.</text>
</comment>
<feature type="compositionally biased region" description="Basic and acidic residues" evidence="1">
    <location>
        <begin position="96"/>
        <end position="116"/>
    </location>
</feature>
<feature type="compositionally biased region" description="Polar residues" evidence="1">
    <location>
        <begin position="75"/>
        <end position="89"/>
    </location>
</feature>
<feature type="compositionally biased region" description="Basic residues" evidence="1">
    <location>
        <begin position="393"/>
        <end position="408"/>
    </location>
</feature>
<feature type="compositionally biased region" description="Low complexity" evidence="1">
    <location>
        <begin position="63"/>
        <end position="74"/>
    </location>
</feature>
<gene>
    <name evidence="3" type="ORF">L202_05682</name>
</gene>
<dbReference type="RefSeq" id="XP_018992528.1">
    <property type="nucleotide sequence ID" value="XM_019140037.1"/>
</dbReference>
<dbReference type="Proteomes" id="UP000094065">
    <property type="component" value="Unassembled WGS sequence"/>
</dbReference>
<feature type="compositionally biased region" description="Acidic residues" evidence="1">
    <location>
        <begin position="366"/>
        <end position="377"/>
    </location>
</feature>
<keyword evidence="2" id="KW-0732">Signal</keyword>
<feature type="region of interest" description="Disordered" evidence="1">
    <location>
        <begin position="244"/>
        <end position="408"/>
    </location>
</feature>
<evidence type="ECO:0000256" key="1">
    <source>
        <dbReference type="SAM" id="MobiDB-lite"/>
    </source>
</evidence>